<protein>
    <submittedName>
        <fullName evidence="3">Osmotically-inducible protein Y</fullName>
    </submittedName>
</protein>
<dbReference type="KEGG" id="ppnm:LV28_02165"/>
<dbReference type="KEGG" id="ppno:DA70_04145"/>
<dbReference type="OrthoDB" id="870892at2"/>
<organism evidence="3 5">
    <name type="scientific">Pandoraea pnomenusa</name>
    <dbReference type="NCBI Taxonomy" id="93220"/>
    <lineage>
        <taxon>Bacteria</taxon>
        <taxon>Pseudomonadati</taxon>
        <taxon>Pseudomonadota</taxon>
        <taxon>Betaproteobacteria</taxon>
        <taxon>Burkholderiales</taxon>
        <taxon>Burkholderiaceae</taxon>
        <taxon>Pandoraea</taxon>
    </lineage>
</organism>
<dbReference type="Proteomes" id="UP000361468">
    <property type="component" value="Unassembled WGS sequence"/>
</dbReference>
<reference evidence="3 5" key="1">
    <citation type="submission" date="2018-06" db="EMBL/GenBank/DDBJ databases">
        <authorList>
            <consortium name="Pathogen Informatics"/>
            <person name="Doyle S."/>
        </authorList>
    </citation>
    <scope>NUCLEOTIDE SEQUENCE [LARGE SCALE GENOMIC DNA]</scope>
    <source>
        <strain evidence="3 5">NCTC13160</strain>
    </source>
</reference>
<dbReference type="InterPro" id="IPR051686">
    <property type="entry name" value="Lipoprotein_DolP"/>
</dbReference>
<dbReference type="GeneID" id="57198928"/>
<feature type="domain" description="BON" evidence="2">
    <location>
        <begin position="78"/>
        <end position="146"/>
    </location>
</feature>
<dbReference type="EMBL" id="UGSG01000001">
    <property type="protein sequence ID" value="SUA74667.1"/>
    <property type="molecule type" value="Genomic_DNA"/>
</dbReference>
<evidence type="ECO:0000256" key="1">
    <source>
        <dbReference type="ARBA" id="ARBA00022729"/>
    </source>
</evidence>
<dbReference type="STRING" id="93220.A6P55_23210"/>
<evidence type="ECO:0000313" key="6">
    <source>
        <dbReference type="Proteomes" id="UP000361468"/>
    </source>
</evidence>
<dbReference type="RefSeq" id="WP_023874340.1">
    <property type="nucleotide sequence ID" value="NC_023018.2"/>
</dbReference>
<dbReference type="Pfam" id="PF04972">
    <property type="entry name" value="BON"/>
    <property type="match status" value="3"/>
</dbReference>
<feature type="domain" description="BON" evidence="2">
    <location>
        <begin position="3"/>
        <end position="71"/>
    </location>
</feature>
<dbReference type="KEGG" id="prb:X636_22960"/>
<evidence type="ECO:0000313" key="3">
    <source>
        <dbReference type="EMBL" id="SUA74667.1"/>
    </source>
</evidence>
<dbReference type="InterPro" id="IPR007055">
    <property type="entry name" value="BON_dom"/>
</dbReference>
<dbReference type="SMART" id="SM00749">
    <property type="entry name" value="BON"/>
    <property type="match status" value="3"/>
</dbReference>
<dbReference type="PANTHER" id="PTHR34606">
    <property type="entry name" value="BON DOMAIN-CONTAINING PROTEIN"/>
    <property type="match status" value="1"/>
</dbReference>
<keyword evidence="1" id="KW-0732">Signal</keyword>
<evidence type="ECO:0000313" key="4">
    <source>
        <dbReference type="EMBL" id="VVE62874.1"/>
    </source>
</evidence>
<name>A0A378YE37_9BURK</name>
<dbReference type="EMBL" id="CABPSO010000002">
    <property type="protein sequence ID" value="VVE62874.1"/>
    <property type="molecule type" value="Genomic_DNA"/>
</dbReference>
<dbReference type="Proteomes" id="UP000254573">
    <property type="component" value="Unassembled WGS sequence"/>
</dbReference>
<evidence type="ECO:0000313" key="5">
    <source>
        <dbReference type="Proteomes" id="UP000254573"/>
    </source>
</evidence>
<accession>A0A378YE37</accession>
<dbReference type="InterPro" id="IPR014004">
    <property type="entry name" value="Transpt-assoc_nodulatn_dom_bac"/>
</dbReference>
<dbReference type="PROSITE" id="PS50914">
    <property type="entry name" value="BON"/>
    <property type="match status" value="3"/>
</dbReference>
<dbReference type="PANTHER" id="PTHR34606:SF4">
    <property type="entry name" value="OUTER MEMBRANE LIPOPROTEIN DOLP"/>
    <property type="match status" value="1"/>
</dbReference>
<reference evidence="4 6" key="2">
    <citation type="submission" date="2019-08" db="EMBL/GenBank/DDBJ databases">
        <authorList>
            <person name="Peeters C."/>
        </authorList>
    </citation>
    <scope>NUCLEOTIDE SEQUENCE [LARGE SCALE GENOMIC DNA]</scope>
    <source>
        <strain evidence="4 6">LMG 31119</strain>
    </source>
</reference>
<proteinExistence type="predicted"/>
<feature type="domain" description="BON" evidence="2">
    <location>
        <begin position="149"/>
        <end position="217"/>
    </location>
</feature>
<dbReference type="Gene3D" id="3.30.1340.30">
    <property type="match status" value="3"/>
</dbReference>
<sequence>MKTDTQLQRDVMDELARDTNIHATDIGVEVRDGIVTLSGDVGSFLEKCEAERVASRVAGARAIVVSLEVQPASHDRHTDADIARAALAILKWHAGLPPDGMQVKVENGWVTLDGNVELYTQRVQAESAVRALRGVKGVINDIKVQGSPHRREIVGHITAALTRQAQREAQHLDISLLGNGEVLLTGTVHSLAEKEAIRGAAMSTHGVSAVVDRLTVA</sequence>
<gene>
    <name evidence="3" type="primary">osmY_2</name>
    <name evidence="4" type="synonym">osmY_1</name>
    <name evidence="3" type="ORF">NCTC13160_00432</name>
    <name evidence="4" type="ORF">PPN31119_01036</name>
</gene>
<evidence type="ECO:0000259" key="2">
    <source>
        <dbReference type="PROSITE" id="PS50914"/>
    </source>
</evidence>
<keyword evidence="6" id="KW-1185">Reference proteome</keyword>
<dbReference type="AlphaFoldDB" id="A0A378YE37"/>